<dbReference type="Proteomes" id="UP000027138">
    <property type="component" value="Unassembled WGS sequence"/>
</dbReference>
<proteinExistence type="predicted"/>
<accession>A0A067LR12</accession>
<dbReference type="AlphaFoldDB" id="A0A067LR12"/>
<organism evidence="1 2">
    <name type="scientific">Jatropha curcas</name>
    <name type="common">Barbados nut</name>
    <dbReference type="NCBI Taxonomy" id="180498"/>
    <lineage>
        <taxon>Eukaryota</taxon>
        <taxon>Viridiplantae</taxon>
        <taxon>Streptophyta</taxon>
        <taxon>Embryophyta</taxon>
        <taxon>Tracheophyta</taxon>
        <taxon>Spermatophyta</taxon>
        <taxon>Magnoliopsida</taxon>
        <taxon>eudicotyledons</taxon>
        <taxon>Gunneridae</taxon>
        <taxon>Pentapetalae</taxon>
        <taxon>rosids</taxon>
        <taxon>fabids</taxon>
        <taxon>Malpighiales</taxon>
        <taxon>Euphorbiaceae</taxon>
        <taxon>Crotonoideae</taxon>
        <taxon>Jatropheae</taxon>
        <taxon>Jatropha</taxon>
    </lineage>
</organism>
<reference evidence="1 2" key="1">
    <citation type="journal article" date="2014" name="PLoS ONE">
        <title>Global Analysis of Gene Expression Profiles in Physic Nut (Jatropha curcas L.) Seedlings Exposed to Salt Stress.</title>
        <authorList>
            <person name="Zhang L."/>
            <person name="Zhang C."/>
            <person name="Wu P."/>
            <person name="Chen Y."/>
            <person name="Li M."/>
            <person name="Jiang H."/>
            <person name="Wu G."/>
        </authorList>
    </citation>
    <scope>NUCLEOTIDE SEQUENCE [LARGE SCALE GENOMIC DNA]</scope>
    <source>
        <strain evidence="2">cv. GZQX0401</strain>
        <tissue evidence="1">Young leaves</tissue>
    </source>
</reference>
<protein>
    <submittedName>
        <fullName evidence="1">Uncharacterized protein</fullName>
    </submittedName>
</protein>
<evidence type="ECO:0000313" key="2">
    <source>
        <dbReference type="Proteomes" id="UP000027138"/>
    </source>
</evidence>
<sequence>MGYTRRLRVFLGHSQFGFDLETTICNHGFFMMAPNKWISETKTLQRPLRLANGIDSLVVSISHTPENPHVDVHVHDVEILTEDDEEAIQKQVYRMLRVDEFSKLFHEKHEEAKEKRFCKLFRSASLFEDAVKSILLCNTM</sequence>
<dbReference type="EMBL" id="KK914200">
    <property type="protein sequence ID" value="KDP47044.1"/>
    <property type="molecule type" value="Genomic_DNA"/>
</dbReference>
<keyword evidence="2" id="KW-1185">Reference proteome</keyword>
<gene>
    <name evidence="1" type="ORF">JCGZ_10771</name>
</gene>
<evidence type="ECO:0000313" key="1">
    <source>
        <dbReference type="EMBL" id="KDP47044.1"/>
    </source>
</evidence>
<dbReference type="OrthoDB" id="4951845at2759"/>
<name>A0A067LR12_JATCU</name>
<dbReference type="STRING" id="180498.A0A067LR12"/>